<reference evidence="2 3" key="1">
    <citation type="submission" date="2019-02" db="EMBL/GenBank/DDBJ databases">
        <title>Deep-cultivation of Planctomycetes and their phenomic and genomic characterization uncovers novel biology.</title>
        <authorList>
            <person name="Wiegand S."/>
            <person name="Jogler M."/>
            <person name="Boedeker C."/>
            <person name="Pinto D."/>
            <person name="Vollmers J."/>
            <person name="Rivas-Marin E."/>
            <person name="Kohn T."/>
            <person name="Peeters S.H."/>
            <person name="Heuer A."/>
            <person name="Rast P."/>
            <person name="Oberbeckmann S."/>
            <person name="Bunk B."/>
            <person name="Jeske O."/>
            <person name="Meyerdierks A."/>
            <person name="Storesund J.E."/>
            <person name="Kallscheuer N."/>
            <person name="Luecker S."/>
            <person name="Lage O.M."/>
            <person name="Pohl T."/>
            <person name="Merkel B.J."/>
            <person name="Hornburger P."/>
            <person name="Mueller R.-W."/>
            <person name="Bruemmer F."/>
            <person name="Labrenz M."/>
            <person name="Spormann A.M."/>
            <person name="Op den Camp H."/>
            <person name="Overmann J."/>
            <person name="Amann R."/>
            <person name="Jetten M.S.M."/>
            <person name="Mascher T."/>
            <person name="Medema M.H."/>
            <person name="Devos D.P."/>
            <person name="Kaster A.-K."/>
            <person name="Ovreas L."/>
            <person name="Rohde M."/>
            <person name="Galperin M.Y."/>
            <person name="Jogler C."/>
        </authorList>
    </citation>
    <scope>NUCLEOTIDE SEQUENCE [LARGE SCALE GENOMIC DNA]</scope>
    <source>
        <strain evidence="2 3">ETA_A8</strain>
    </source>
</reference>
<evidence type="ECO:0000259" key="1">
    <source>
        <dbReference type="SMART" id="SM00829"/>
    </source>
</evidence>
<dbReference type="OrthoDB" id="9782155at2"/>
<sequence length="330" mass="34630">MIDNFTCFYVEKDAAGKVTRGVCSLPFDALGADEVLVRVEYSSLNYKDALAAGGHPGVVRTLPHVPGIDAAGIVEASTNPRFLPGQSVVITGNDLGAGHWGGWSQFVRIPADWIVPLPAGLSLKETMILGTAGFTAAQCVQALITNGIAPDAGEVVVTGATGGVGSLAVKLLAQLGYQVVAVTGKSQLASTLQSWGAKQVIGRDEVLNATTKPLLSARWAAAVDTVGGQTLTTIVRQLRDYGVVAACGLVGGTELSLSVHPFLLRGVILAGIASAALPYDRRLRIWEQLAGPWRMSDLNLLATEVSLSELEEKIQQILRGEIVGRTIVKI</sequence>
<dbReference type="EC" id="1.3.1.84" evidence="2"/>
<dbReference type="GO" id="GO:0043957">
    <property type="term" value="F:acryloyl-CoA reductase (NADPH) activity"/>
    <property type="evidence" value="ECO:0007669"/>
    <property type="project" value="UniProtKB-EC"/>
</dbReference>
<dbReference type="SUPFAM" id="SSF50129">
    <property type="entry name" value="GroES-like"/>
    <property type="match status" value="1"/>
</dbReference>
<dbReference type="Gene3D" id="3.90.180.10">
    <property type="entry name" value="Medium-chain alcohol dehydrogenases, catalytic domain"/>
    <property type="match status" value="1"/>
</dbReference>
<dbReference type="InterPro" id="IPR036291">
    <property type="entry name" value="NAD(P)-bd_dom_sf"/>
</dbReference>
<feature type="domain" description="Enoyl reductase (ER)" evidence="1">
    <location>
        <begin position="21"/>
        <end position="328"/>
    </location>
</feature>
<dbReference type="AlphaFoldDB" id="A0A517YDU0"/>
<dbReference type="Proteomes" id="UP000315017">
    <property type="component" value="Chromosome"/>
</dbReference>
<dbReference type="CDD" id="cd05280">
    <property type="entry name" value="MDR_yhdh_yhfp"/>
    <property type="match status" value="1"/>
</dbReference>
<dbReference type="SUPFAM" id="SSF51735">
    <property type="entry name" value="NAD(P)-binding Rossmann-fold domains"/>
    <property type="match status" value="1"/>
</dbReference>
<gene>
    <name evidence="2" type="primary">acuI</name>
    <name evidence="2" type="ORF">ETAA8_34970</name>
</gene>
<protein>
    <submittedName>
        <fullName evidence="2">Putative acrylyl-CoA reductase AcuI</fullName>
        <ecNumber evidence="2">1.3.1.84</ecNumber>
    </submittedName>
</protein>
<dbReference type="InterPro" id="IPR020843">
    <property type="entry name" value="ER"/>
</dbReference>
<dbReference type="InterPro" id="IPR051397">
    <property type="entry name" value="Zn-ADH-like_protein"/>
</dbReference>
<keyword evidence="2" id="KW-0560">Oxidoreductase</keyword>
<dbReference type="NCBIfam" id="TIGR02823">
    <property type="entry name" value="oxido_YhdH"/>
    <property type="match status" value="1"/>
</dbReference>
<dbReference type="InterPro" id="IPR013149">
    <property type="entry name" value="ADH-like_C"/>
</dbReference>
<dbReference type="PANTHER" id="PTHR43677:SF1">
    <property type="entry name" value="ACRYLYL-COA REDUCTASE ACUI-RELATED"/>
    <property type="match status" value="1"/>
</dbReference>
<proteinExistence type="predicted"/>
<dbReference type="InterPro" id="IPR013154">
    <property type="entry name" value="ADH-like_N"/>
</dbReference>
<keyword evidence="3" id="KW-1185">Reference proteome</keyword>
<dbReference type="InterPro" id="IPR014188">
    <property type="entry name" value="Acrylyl-CoA_reductase_AcuI"/>
</dbReference>
<dbReference type="InterPro" id="IPR011032">
    <property type="entry name" value="GroES-like_sf"/>
</dbReference>
<name>A0A517YDU0_9BACT</name>
<dbReference type="EMBL" id="CP036274">
    <property type="protein sequence ID" value="QDU28397.1"/>
    <property type="molecule type" value="Genomic_DNA"/>
</dbReference>
<evidence type="ECO:0000313" key="2">
    <source>
        <dbReference type="EMBL" id="QDU28397.1"/>
    </source>
</evidence>
<accession>A0A517YDU0</accession>
<dbReference type="SMART" id="SM00829">
    <property type="entry name" value="PKS_ER"/>
    <property type="match status" value="1"/>
</dbReference>
<organism evidence="2 3">
    <name type="scientific">Anatilimnocola aggregata</name>
    <dbReference type="NCBI Taxonomy" id="2528021"/>
    <lineage>
        <taxon>Bacteria</taxon>
        <taxon>Pseudomonadati</taxon>
        <taxon>Planctomycetota</taxon>
        <taxon>Planctomycetia</taxon>
        <taxon>Pirellulales</taxon>
        <taxon>Pirellulaceae</taxon>
        <taxon>Anatilimnocola</taxon>
    </lineage>
</organism>
<dbReference type="KEGG" id="aagg:ETAA8_34970"/>
<dbReference type="RefSeq" id="WP_145090615.1">
    <property type="nucleotide sequence ID" value="NZ_CP036274.1"/>
</dbReference>
<dbReference type="Pfam" id="PF08240">
    <property type="entry name" value="ADH_N"/>
    <property type="match status" value="1"/>
</dbReference>
<dbReference type="Gene3D" id="3.40.50.720">
    <property type="entry name" value="NAD(P)-binding Rossmann-like Domain"/>
    <property type="match status" value="1"/>
</dbReference>
<dbReference type="PANTHER" id="PTHR43677">
    <property type="entry name" value="SHORT-CHAIN DEHYDROGENASE/REDUCTASE"/>
    <property type="match status" value="1"/>
</dbReference>
<dbReference type="Pfam" id="PF00107">
    <property type="entry name" value="ADH_zinc_N"/>
    <property type="match status" value="1"/>
</dbReference>
<evidence type="ECO:0000313" key="3">
    <source>
        <dbReference type="Proteomes" id="UP000315017"/>
    </source>
</evidence>